<evidence type="ECO:0000313" key="2">
    <source>
        <dbReference type="EMBL" id="GAA4116293.1"/>
    </source>
</evidence>
<dbReference type="EMBL" id="BAABCW010000005">
    <property type="protein sequence ID" value="GAA4116293.1"/>
    <property type="molecule type" value="Genomic_DNA"/>
</dbReference>
<protein>
    <recommendedName>
        <fullName evidence="1">JmjC domain-containing protein</fullName>
    </recommendedName>
</protein>
<organism evidence="2 3">
    <name type="scientific">Aquimarina addita</name>
    <dbReference type="NCBI Taxonomy" id="870485"/>
    <lineage>
        <taxon>Bacteria</taxon>
        <taxon>Pseudomonadati</taxon>
        <taxon>Bacteroidota</taxon>
        <taxon>Flavobacteriia</taxon>
        <taxon>Flavobacteriales</taxon>
        <taxon>Flavobacteriaceae</taxon>
        <taxon>Aquimarina</taxon>
    </lineage>
</organism>
<dbReference type="PROSITE" id="PS51184">
    <property type="entry name" value="JMJC"/>
    <property type="match status" value="1"/>
</dbReference>
<comment type="caution">
    <text evidence="2">The sequence shown here is derived from an EMBL/GenBank/DDBJ whole genome shotgun (WGS) entry which is preliminary data.</text>
</comment>
<dbReference type="InterPro" id="IPR041667">
    <property type="entry name" value="Cupin_8"/>
</dbReference>
<name>A0ABP7XH22_9FLAO</name>
<dbReference type="Gene3D" id="2.60.120.650">
    <property type="entry name" value="Cupin"/>
    <property type="match status" value="1"/>
</dbReference>
<dbReference type="PANTHER" id="PTHR12461">
    <property type="entry name" value="HYPOXIA-INDUCIBLE FACTOR 1 ALPHA INHIBITOR-RELATED"/>
    <property type="match status" value="1"/>
</dbReference>
<accession>A0ABP7XH22</accession>
<dbReference type="RefSeq" id="WP_344926421.1">
    <property type="nucleotide sequence ID" value="NZ_BAABCW010000005.1"/>
</dbReference>
<keyword evidence="3" id="KW-1185">Reference proteome</keyword>
<dbReference type="InterPro" id="IPR003347">
    <property type="entry name" value="JmjC_dom"/>
</dbReference>
<evidence type="ECO:0000313" key="3">
    <source>
        <dbReference type="Proteomes" id="UP001500459"/>
    </source>
</evidence>
<reference evidence="3" key="1">
    <citation type="journal article" date="2019" name="Int. J. Syst. Evol. Microbiol.">
        <title>The Global Catalogue of Microorganisms (GCM) 10K type strain sequencing project: providing services to taxonomists for standard genome sequencing and annotation.</title>
        <authorList>
            <consortium name="The Broad Institute Genomics Platform"/>
            <consortium name="The Broad Institute Genome Sequencing Center for Infectious Disease"/>
            <person name="Wu L."/>
            <person name="Ma J."/>
        </authorList>
    </citation>
    <scope>NUCLEOTIDE SEQUENCE [LARGE SCALE GENOMIC DNA]</scope>
    <source>
        <strain evidence="3">JCM 17106</strain>
    </source>
</reference>
<feature type="domain" description="JmjC" evidence="1">
    <location>
        <begin position="105"/>
        <end position="254"/>
    </location>
</feature>
<proteinExistence type="predicted"/>
<dbReference type="PANTHER" id="PTHR12461:SF105">
    <property type="entry name" value="HYPOXIA-INDUCIBLE FACTOR 1-ALPHA INHIBITOR"/>
    <property type="match status" value="1"/>
</dbReference>
<dbReference type="Proteomes" id="UP001500459">
    <property type="component" value="Unassembled WGS sequence"/>
</dbReference>
<sequence>MKLNLEQIPRVRTITKEEFINTYYKPQKPVVIERLIEDWPAYAKWNLDYIKEIAGDKTVPLFDDRPISSKYKFNEPHTSMKMSEYVDLLKSKPTNYRIFLYHLLRESPKLQQDYWPPEIGLKLIKAMPYLFFGGEGSKVFMHYDIDLANILHFQFNGEKQVILFPPSETKYLYKIPHAVIAHQEIDFVNPDFEKWPALEYAKGFTTTLGHGETLYMPEGYWHQMTYITPGFSMSIRSVPKNIGNFMQGAYNLFLMRYLDNFVRKVVGQKWIEYKNEKAIARTNKRNGFSGV</sequence>
<evidence type="ECO:0000259" key="1">
    <source>
        <dbReference type="PROSITE" id="PS51184"/>
    </source>
</evidence>
<dbReference type="Pfam" id="PF13621">
    <property type="entry name" value="Cupin_8"/>
    <property type="match status" value="1"/>
</dbReference>
<dbReference type="SUPFAM" id="SSF51197">
    <property type="entry name" value="Clavaminate synthase-like"/>
    <property type="match status" value="1"/>
</dbReference>
<gene>
    <name evidence="2" type="ORF">GCM10022393_16840</name>
</gene>